<organism evidence="13 14">
    <name type="scientific">Gossypium raimondii</name>
    <name type="common">Peruvian cotton</name>
    <name type="synonym">Gossypium klotzschianum subsp. raimondii</name>
    <dbReference type="NCBI Taxonomy" id="29730"/>
    <lineage>
        <taxon>Eukaryota</taxon>
        <taxon>Viridiplantae</taxon>
        <taxon>Streptophyta</taxon>
        <taxon>Embryophyta</taxon>
        <taxon>Tracheophyta</taxon>
        <taxon>Spermatophyta</taxon>
        <taxon>Magnoliopsida</taxon>
        <taxon>eudicotyledons</taxon>
        <taxon>Gunneridae</taxon>
        <taxon>Pentapetalae</taxon>
        <taxon>rosids</taxon>
        <taxon>malvids</taxon>
        <taxon>Malvales</taxon>
        <taxon>Malvaceae</taxon>
        <taxon>Malvoideae</taxon>
        <taxon>Gossypium</taxon>
    </lineage>
</organism>
<dbReference type="AlphaFoldDB" id="A0A7J8QCG8"/>
<evidence type="ECO:0000256" key="3">
    <source>
        <dbReference type="ARBA" id="ARBA00004286"/>
    </source>
</evidence>
<reference evidence="13 14" key="1">
    <citation type="journal article" date="2019" name="Genome Biol. Evol.">
        <title>Insights into the evolution of the New World diploid cottons (Gossypium, subgenus Houzingenia) based on genome sequencing.</title>
        <authorList>
            <person name="Grover C.E."/>
            <person name="Arick M.A. 2nd"/>
            <person name="Thrash A."/>
            <person name="Conover J.L."/>
            <person name="Sanders W.S."/>
            <person name="Peterson D.G."/>
            <person name="Frelichowski J.E."/>
            <person name="Scheffler J.A."/>
            <person name="Scheffler B.E."/>
            <person name="Wendel J.F."/>
        </authorList>
    </citation>
    <scope>NUCLEOTIDE SEQUENCE [LARGE SCALE GENOMIC DNA]</scope>
    <source>
        <strain evidence="13">8</strain>
        <tissue evidence="13">Leaf</tissue>
    </source>
</reference>
<evidence type="ECO:0000256" key="1">
    <source>
        <dbReference type="ARBA" id="ARBA00002001"/>
    </source>
</evidence>
<dbReference type="InterPro" id="IPR035425">
    <property type="entry name" value="CENP-T/H4_C"/>
</dbReference>
<comment type="subcellular location">
    <subcellularLocation>
        <location evidence="3">Chromosome</location>
    </subcellularLocation>
    <subcellularLocation>
        <location evidence="2">Nucleus</location>
    </subcellularLocation>
</comment>
<dbReference type="SUPFAM" id="SSF47113">
    <property type="entry name" value="Histone-fold"/>
    <property type="match status" value="1"/>
</dbReference>
<evidence type="ECO:0000256" key="10">
    <source>
        <dbReference type="SAM" id="MobiDB-lite"/>
    </source>
</evidence>
<gene>
    <name evidence="13" type="ORF">Gorai_005392</name>
</gene>
<name>A0A7J8QCG8_GOSRA</name>
<keyword evidence="11" id="KW-0812">Transmembrane</keyword>
<feature type="region of interest" description="Disordered" evidence="10">
    <location>
        <begin position="1"/>
        <end position="20"/>
    </location>
</feature>
<keyword evidence="11" id="KW-1133">Transmembrane helix</keyword>
<keyword evidence="5 9" id="KW-0158">Chromosome</keyword>
<dbReference type="CDD" id="cd22912">
    <property type="entry name" value="HFD_H4"/>
    <property type="match status" value="1"/>
</dbReference>
<dbReference type="Gene3D" id="1.10.20.10">
    <property type="entry name" value="Histone, subunit A"/>
    <property type="match status" value="1"/>
</dbReference>
<dbReference type="FunFam" id="1.10.20.10:FF:000002">
    <property type="entry name" value="Histone H4"/>
    <property type="match status" value="1"/>
</dbReference>
<evidence type="ECO:0000256" key="7">
    <source>
        <dbReference type="ARBA" id="ARBA00023242"/>
    </source>
</evidence>
<dbReference type="PANTHER" id="PTHR10484">
    <property type="entry name" value="HISTONE H4"/>
    <property type="match status" value="1"/>
</dbReference>
<evidence type="ECO:0000259" key="12">
    <source>
        <dbReference type="Pfam" id="PF15511"/>
    </source>
</evidence>
<comment type="similarity">
    <text evidence="4 9">Belongs to the histone H4 family.</text>
</comment>
<dbReference type="PROSITE" id="PS00047">
    <property type="entry name" value="HISTONE_H4"/>
    <property type="match status" value="1"/>
</dbReference>
<keyword evidence="11" id="KW-0472">Membrane</keyword>
<dbReference type="PRINTS" id="PR00623">
    <property type="entry name" value="HISTONEH4"/>
</dbReference>
<sequence length="201" mass="22306">MVLDGIVSSPLRRSASTRRQSSRDEFGSWSTLVERHRFLLTALGLLAFLCTIYLYFAVTLGATDTCSGLKGTEKATCNLQHSKSKFRLGREKKKEGTIMSGRGKGGKGLGKGGAKRHRKVLRDNIQGITKPAIRRLARRGGVKRISGLIYEETRGVLKIFLENVIRDAVTYTEHARRKTVTAMDVVYALKRQGRTLYGFGG</sequence>
<proteinExistence type="inferred from homology"/>
<evidence type="ECO:0000256" key="4">
    <source>
        <dbReference type="ARBA" id="ARBA00006564"/>
    </source>
</evidence>
<keyword evidence="8 9" id="KW-0544">Nucleosome core</keyword>
<evidence type="ECO:0000256" key="6">
    <source>
        <dbReference type="ARBA" id="ARBA00023125"/>
    </source>
</evidence>
<evidence type="ECO:0000256" key="8">
    <source>
        <dbReference type="ARBA" id="ARBA00023269"/>
    </source>
</evidence>
<dbReference type="GO" id="GO:0030527">
    <property type="term" value="F:structural constituent of chromatin"/>
    <property type="evidence" value="ECO:0007669"/>
    <property type="project" value="InterPro"/>
</dbReference>
<dbReference type="InterPro" id="IPR009072">
    <property type="entry name" value="Histone-fold"/>
</dbReference>
<feature type="compositionally biased region" description="Gly residues" evidence="10">
    <location>
        <begin position="102"/>
        <end position="112"/>
    </location>
</feature>
<dbReference type="GO" id="GO:0005634">
    <property type="term" value="C:nucleus"/>
    <property type="evidence" value="ECO:0007669"/>
    <property type="project" value="UniProtKB-SubCell"/>
</dbReference>
<evidence type="ECO:0000313" key="13">
    <source>
        <dbReference type="EMBL" id="MBA0599158.1"/>
    </source>
</evidence>
<protein>
    <recommendedName>
        <fullName evidence="9">Histone H4</fullName>
    </recommendedName>
</protein>
<dbReference type="SMART" id="SM00417">
    <property type="entry name" value="H4"/>
    <property type="match status" value="1"/>
</dbReference>
<feature type="transmembrane region" description="Helical" evidence="11">
    <location>
        <begin position="38"/>
        <end position="58"/>
    </location>
</feature>
<dbReference type="Pfam" id="PF15511">
    <property type="entry name" value="CENP-T_C"/>
    <property type="match status" value="1"/>
</dbReference>
<feature type="region of interest" description="Disordered" evidence="10">
    <location>
        <begin position="90"/>
        <end position="114"/>
    </location>
</feature>
<accession>A0A7J8QCG8</accession>
<evidence type="ECO:0000256" key="11">
    <source>
        <dbReference type="SAM" id="Phobius"/>
    </source>
</evidence>
<keyword evidence="7 9" id="KW-0539">Nucleus</keyword>
<dbReference type="GO" id="GO:0000786">
    <property type="term" value="C:nucleosome"/>
    <property type="evidence" value="ECO:0007669"/>
    <property type="project" value="UniProtKB-KW"/>
</dbReference>
<feature type="domain" description="CENP-T/Histone H4 histone fold" evidence="12">
    <location>
        <begin position="142"/>
        <end position="194"/>
    </location>
</feature>
<comment type="caution">
    <text evidence="13">The sequence shown here is derived from an EMBL/GenBank/DDBJ whole genome shotgun (WGS) entry which is preliminary data.</text>
</comment>
<dbReference type="Proteomes" id="UP000593578">
    <property type="component" value="Unassembled WGS sequence"/>
</dbReference>
<keyword evidence="6 9" id="KW-0238">DNA-binding</keyword>
<comment type="function">
    <text evidence="1 9">Core component of nucleosome. Nucleosomes wrap and compact DNA into chromatin, limiting DNA accessibility to the cellular machineries which require DNA as a template. Histones thereby play a central role in transcription regulation, DNA repair, DNA replication and chromosomal stability. DNA accessibility is regulated via a complex set of post-translational modifications of histones, also called histone code, and nucleosome remodeling.</text>
</comment>
<dbReference type="GO" id="GO:0046982">
    <property type="term" value="F:protein heterodimerization activity"/>
    <property type="evidence" value="ECO:0007669"/>
    <property type="project" value="InterPro"/>
</dbReference>
<evidence type="ECO:0000313" key="14">
    <source>
        <dbReference type="Proteomes" id="UP000593578"/>
    </source>
</evidence>
<dbReference type="GO" id="GO:0003677">
    <property type="term" value="F:DNA binding"/>
    <property type="evidence" value="ECO:0007669"/>
    <property type="project" value="UniProtKB-KW"/>
</dbReference>
<dbReference type="EMBL" id="JABEZZ010000011">
    <property type="protein sequence ID" value="MBA0599158.1"/>
    <property type="molecule type" value="Genomic_DNA"/>
</dbReference>
<dbReference type="InterPro" id="IPR019809">
    <property type="entry name" value="Histone_H4_CS"/>
</dbReference>
<evidence type="ECO:0000256" key="9">
    <source>
        <dbReference type="RuleBase" id="RU000528"/>
    </source>
</evidence>
<dbReference type="InterPro" id="IPR001951">
    <property type="entry name" value="Histone_H4"/>
</dbReference>
<comment type="subunit">
    <text evidence="9">The nucleosome is a histone octamer containing two molecules each of H2A, H2B, H3 and H4 assembled in one H3-H4 heterotetramer and two H2A-H2B heterodimers. The octamer wraps approximately 147 bp of DNA.</text>
</comment>
<evidence type="ECO:0000256" key="5">
    <source>
        <dbReference type="ARBA" id="ARBA00022454"/>
    </source>
</evidence>
<evidence type="ECO:0000256" key="2">
    <source>
        <dbReference type="ARBA" id="ARBA00004123"/>
    </source>
</evidence>